<name>A0A4U1BEU5_9GAMM</name>
<dbReference type="InterPro" id="IPR050765">
    <property type="entry name" value="Riboflavin_Biosynth_HTPR"/>
</dbReference>
<dbReference type="OrthoDB" id="9782335at2"/>
<evidence type="ECO:0000313" key="2">
    <source>
        <dbReference type="EMBL" id="TKB49395.1"/>
    </source>
</evidence>
<feature type="domain" description="Bacterial bifunctional deaminase-reductase C-terminal" evidence="1">
    <location>
        <begin position="4"/>
        <end position="160"/>
    </location>
</feature>
<dbReference type="InterPro" id="IPR024072">
    <property type="entry name" value="DHFR-like_dom_sf"/>
</dbReference>
<evidence type="ECO:0000313" key="3">
    <source>
        <dbReference type="Proteomes" id="UP000305674"/>
    </source>
</evidence>
<proteinExistence type="predicted"/>
<keyword evidence="3" id="KW-1185">Reference proteome</keyword>
<dbReference type="GO" id="GO:0009231">
    <property type="term" value="P:riboflavin biosynthetic process"/>
    <property type="evidence" value="ECO:0007669"/>
    <property type="project" value="InterPro"/>
</dbReference>
<dbReference type="Pfam" id="PF01872">
    <property type="entry name" value="RibD_C"/>
    <property type="match status" value="1"/>
</dbReference>
<dbReference type="EMBL" id="SWCI01000004">
    <property type="protein sequence ID" value="TKB49395.1"/>
    <property type="molecule type" value="Genomic_DNA"/>
</dbReference>
<dbReference type="Proteomes" id="UP000305674">
    <property type="component" value="Unassembled WGS sequence"/>
</dbReference>
<dbReference type="PANTHER" id="PTHR38011:SF11">
    <property type="entry name" value="2,5-DIAMINO-6-RIBOSYLAMINO-4(3H)-PYRIMIDINONE 5'-PHOSPHATE REDUCTASE"/>
    <property type="match status" value="1"/>
</dbReference>
<sequence length="175" mass="19333">MSNIVFIGTSLDNYIADKSGGLEWLTALPNPEQDDCGFAEFMASVDALVMGRNTFETVCGFGGEWPYSKPVFVLSRTLQLLPDTLKGKAELIQGSPGEVVRQLNDRGFKRLYIDGGKTIQSFLEADLIDEMIISQLPVLLGGGTALFGELAKPRWFKLVESKLLLGSIVMNHYRR</sequence>
<dbReference type="PANTHER" id="PTHR38011">
    <property type="entry name" value="DIHYDROFOLATE REDUCTASE FAMILY PROTEIN (AFU_ORTHOLOGUE AFUA_8G06820)"/>
    <property type="match status" value="1"/>
</dbReference>
<dbReference type="GO" id="GO:0008703">
    <property type="term" value="F:5-amino-6-(5-phosphoribosylamino)uracil reductase activity"/>
    <property type="evidence" value="ECO:0007669"/>
    <property type="project" value="InterPro"/>
</dbReference>
<dbReference type="Gene3D" id="3.40.430.10">
    <property type="entry name" value="Dihydrofolate Reductase, subunit A"/>
    <property type="match status" value="1"/>
</dbReference>
<gene>
    <name evidence="2" type="ORF">FCL40_08665</name>
</gene>
<dbReference type="SUPFAM" id="SSF53597">
    <property type="entry name" value="Dihydrofolate reductase-like"/>
    <property type="match status" value="1"/>
</dbReference>
<dbReference type="InterPro" id="IPR002734">
    <property type="entry name" value="RibDG_C"/>
</dbReference>
<reference evidence="2 3" key="1">
    <citation type="submission" date="2019-04" db="EMBL/GenBank/DDBJ databases">
        <authorList>
            <person name="Hwang J.C."/>
        </authorList>
    </citation>
    <scope>NUCLEOTIDE SEQUENCE [LARGE SCALE GENOMIC DNA]</scope>
    <source>
        <strain evidence="2 3">IMCC35001</strain>
    </source>
</reference>
<protein>
    <submittedName>
        <fullName evidence="2">Dihydrofolate reductase</fullName>
    </submittedName>
</protein>
<dbReference type="RefSeq" id="WP_136852815.1">
    <property type="nucleotide sequence ID" value="NZ_SWCI01000004.1"/>
</dbReference>
<dbReference type="AlphaFoldDB" id="A0A4U1BEU5"/>
<organism evidence="2 3">
    <name type="scientific">Ferrimonas sediminicola</name>
    <dbReference type="NCBI Taxonomy" id="2569538"/>
    <lineage>
        <taxon>Bacteria</taxon>
        <taxon>Pseudomonadati</taxon>
        <taxon>Pseudomonadota</taxon>
        <taxon>Gammaproteobacteria</taxon>
        <taxon>Alteromonadales</taxon>
        <taxon>Ferrimonadaceae</taxon>
        <taxon>Ferrimonas</taxon>
    </lineage>
</organism>
<accession>A0A4U1BEU5</accession>
<evidence type="ECO:0000259" key="1">
    <source>
        <dbReference type="Pfam" id="PF01872"/>
    </source>
</evidence>
<comment type="caution">
    <text evidence="2">The sequence shown here is derived from an EMBL/GenBank/DDBJ whole genome shotgun (WGS) entry which is preliminary data.</text>
</comment>